<feature type="compositionally biased region" description="Low complexity" evidence="1">
    <location>
        <begin position="164"/>
        <end position="175"/>
    </location>
</feature>
<evidence type="ECO:0000313" key="4">
    <source>
        <dbReference type="Proteomes" id="UP001176961"/>
    </source>
</evidence>
<accession>A0AA36HDS0</accession>
<comment type="caution">
    <text evidence="3">The sequence shown here is derived from an EMBL/GenBank/DDBJ whole genome shotgun (WGS) entry which is preliminary data.</text>
</comment>
<proteinExistence type="predicted"/>
<dbReference type="EMBL" id="CATQJL010000326">
    <property type="protein sequence ID" value="CAJ0608807.1"/>
    <property type="molecule type" value="Genomic_DNA"/>
</dbReference>
<reference evidence="3" key="1">
    <citation type="submission" date="2023-07" db="EMBL/GenBank/DDBJ databases">
        <authorList>
            <consortium name="CYATHOMIX"/>
        </authorList>
    </citation>
    <scope>NUCLEOTIDE SEQUENCE</scope>
    <source>
        <strain evidence="3">N/A</strain>
    </source>
</reference>
<keyword evidence="2" id="KW-0732">Signal</keyword>
<sequence length="183" mass="20293">MCTKQYAPSMRSLIVVSYLSTLVAAQDLAQGTAAEKLLKCQNGRWTGREMTTRRELTINRAFCKRYELDEHGCVGSASQSGRSQTQGDTTYCSPGDTECERKKKQSQCDVMFAPTFIYMKDMKLGDAKDLEDIVKLANDNNQISKFDMGQFGNILGTLLPNVHPSSTSSTSNTQPTLPPLPRH</sequence>
<evidence type="ECO:0000313" key="3">
    <source>
        <dbReference type="EMBL" id="CAJ0608807.1"/>
    </source>
</evidence>
<feature type="signal peptide" evidence="2">
    <location>
        <begin position="1"/>
        <end position="25"/>
    </location>
</feature>
<evidence type="ECO:0000256" key="2">
    <source>
        <dbReference type="SAM" id="SignalP"/>
    </source>
</evidence>
<keyword evidence="4" id="KW-1185">Reference proteome</keyword>
<organism evidence="3 4">
    <name type="scientific">Cylicocyclus nassatus</name>
    <name type="common">Nematode worm</name>
    <dbReference type="NCBI Taxonomy" id="53992"/>
    <lineage>
        <taxon>Eukaryota</taxon>
        <taxon>Metazoa</taxon>
        <taxon>Ecdysozoa</taxon>
        <taxon>Nematoda</taxon>
        <taxon>Chromadorea</taxon>
        <taxon>Rhabditida</taxon>
        <taxon>Rhabditina</taxon>
        <taxon>Rhabditomorpha</taxon>
        <taxon>Strongyloidea</taxon>
        <taxon>Strongylidae</taxon>
        <taxon>Cylicocyclus</taxon>
    </lineage>
</organism>
<name>A0AA36HDS0_CYLNA</name>
<dbReference type="AlphaFoldDB" id="A0AA36HDS0"/>
<evidence type="ECO:0000256" key="1">
    <source>
        <dbReference type="SAM" id="MobiDB-lite"/>
    </source>
</evidence>
<dbReference type="Proteomes" id="UP001176961">
    <property type="component" value="Unassembled WGS sequence"/>
</dbReference>
<feature type="chain" id="PRO_5041460596" evidence="2">
    <location>
        <begin position="26"/>
        <end position="183"/>
    </location>
</feature>
<feature type="region of interest" description="Disordered" evidence="1">
    <location>
        <begin position="162"/>
        <end position="183"/>
    </location>
</feature>
<protein>
    <submittedName>
        <fullName evidence="3">Uncharacterized protein</fullName>
    </submittedName>
</protein>
<gene>
    <name evidence="3" type="ORF">CYNAS_LOCUS20790</name>
</gene>